<gene>
    <name evidence="2" type="ORF">BIV23_28075</name>
</gene>
<proteinExistence type="predicted"/>
<protein>
    <submittedName>
        <fullName evidence="2">Uncharacterized protein</fullName>
    </submittedName>
</protein>
<evidence type="ECO:0000313" key="2">
    <source>
        <dbReference type="EMBL" id="OIJ99879.1"/>
    </source>
</evidence>
<organism evidence="2 3">
    <name type="scientific">Streptomyces monashensis</name>
    <dbReference type="NCBI Taxonomy" id="1678012"/>
    <lineage>
        <taxon>Bacteria</taxon>
        <taxon>Bacillati</taxon>
        <taxon>Actinomycetota</taxon>
        <taxon>Actinomycetes</taxon>
        <taxon>Kitasatosporales</taxon>
        <taxon>Streptomycetaceae</taxon>
        <taxon>Streptomyces</taxon>
    </lineage>
</organism>
<dbReference type="Proteomes" id="UP000179642">
    <property type="component" value="Unassembled WGS sequence"/>
</dbReference>
<comment type="caution">
    <text evidence="2">The sequence shown here is derived from an EMBL/GenBank/DDBJ whole genome shotgun (WGS) entry which is preliminary data.</text>
</comment>
<feature type="region of interest" description="Disordered" evidence="1">
    <location>
        <begin position="1"/>
        <end position="66"/>
    </location>
</feature>
<reference evidence="2 3" key="1">
    <citation type="submission" date="2016-10" db="EMBL/GenBank/DDBJ databases">
        <title>Genome sequence of Streptomyces sp. MUSC 1.</title>
        <authorList>
            <person name="Lee L.-H."/>
            <person name="Ser H.-L."/>
            <person name="Law J.W.-F."/>
        </authorList>
    </citation>
    <scope>NUCLEOTIDE SEQUENCE [LARGE SCALE GENOMIC DNA]</scope>
    <source>
        <strain evidence="2 3">MUSC 1</strain>
    </source>
</reference>
<dbReference type="RefSeq" id="WP_071383765.1">
    <property type="nucleotide sequence ID" value="NZ_MLYO01000049.1"/>
</dbReference>
<keyword evidence="3" id="KW-1185">Reference proteome</keyword>
<accession>A0A1S2Q195</accession>
<evidence type="ECO:0000256" key="1">
    <source>
        <dbReference type="SAM" id="MobiDB-lite"/>
    </source>
</evidence>
<feature type="compositionally biased region" description="Acidic residues" evidence="1">
    <location>
        <begin position="57"/>
        <end position="66"/>
    </location>
</feature>
<feature type="compositionally biased region" description="Pro residues" evidence="1">
    <location>
        <begin position="31"/>
        <end position="51"/>
    </location>
</feature>
<dbReference type="EMBL" id="MLYO01000049">
    <property type="protein sequence ID" value="OIJ99879.1"/>
    <property type="molecule type" value="Genomic_DNA"/>
</dbReference>
<evidence type="ECO:0000313" key="3">
    <source>
        <dbReference type="Proteomes" id="UP000179642"/>
    </source>
</evidence>
<name>A0A1S2Q195_9ACTN</name>
<sequence length="66" mass="7007">MSDPTSGDGGGAPASAVRRLTTWLRHRSGPHPEPPAAPPDQPADPPSPPSRLRPQPEDDDSVYPLF</sequence>
<dbReference type="AlphaFoldDB" id="A0A1S2Q195"/>